<feature type="compositionally biased region" description="Polar residues" evidence="1">
    <location>
        <begin position="1"/>
        <end position="14"/>
    </location>
</feature>
<reference evidence="2" key="1">
    <citation type="journal article" date="2004" name="Nature">
        <title>Genome duplication in the teleost fish Tetraodon nigroviridis reveals the early vertebrate proto-karyotype.</title>
        <authorList>
            <person name="Jaillon O."/>
            <person name="Aury J.-M."/>
            <person name="Brunet F."/>
            <person name="Petit J.-L."/>
            <person name="Stange-Thomann N."/>
            <person name="Mauceli E."/>
            <person name="Bouneau L."/>
            <person name="Fischer C."/>
            <person name="Ozouf-Costaz C."/>
            <person name="Bernot A."/>
            <person name="Nicaud S."/>
            <person name="Jaffe D."/>
            <person name="Fisher S."/>
            <person name="Lutfalla G."/>
            <person name="Dossat C."/>
            <person name="Segurens B."/>
            <person name="Dasilva C."/>
            <person name="Salanoubat M."/>
            <person name="Levy M."/>
            <person name="Boudet N."/>
            <person name="Castellano S."/>
            <person name="Anthouard V."/>
            <person name="Jubin C."/>
            <person name="Castelli V."/>
            <person name="Katinka M."/>
            <person name="Vacherie B."/>
            <person name="Biemont C."/>
            <person name="Skalli Z."/>
            <person name="Cattolico L."/>
            <person name="Poulain J."/>
            <person name="De Berardinis V."/>
            <person name="Cruaud C."/>
            <person name="Duprat S."/>
            <person name="Brottier P."/>
            <person name="Coutanceau J.-P."/>
            <person name="Gouzy J."/>
            <person name="Parra G."/>
            <person name="Lardier G."/>
            <person name="Chapple C."/>
            <person name="McKernan K.J."/>
            <person name="McEwan P."/>
            <person name="Bosak S."/>
            <person name="Kellis M."/>
            <person name="Volff J.-N."/>
            <person name="Guigo R."/>
            <person name="Zody M.C."/>
            <person name="Mesirov J."/>
            <person name="Lindblad-Toh K."/>
            <person name="Birren B."/>
            <person name="Nusbaum C."/>
            <person name="Kahn D."/>
            <person name="Robinson-Rechavi M."/>
            <person name="Laudet V."/>
            <person name="Schachter V."/>
            <person name="Quetier F."/>
            <person name="Saurin W."/>
            <person name="Scarpelli C."/>
            <person name="Wincker P."/>
            <person name="Lander E.S."/>
            <person name="Weissenbach J."/>
            <person name="Roest Crollius H."/>
        </authorList>
    </citation>
    <scope>NUCLEOTIDE SEQUENCE [LARGE SCALE GENOMIC DNA]</scope>
</reference>
<gene>
    <name evidence="2" type="ORF">GSTENG00016028001</name>
</gene>
<proteinExistence type="predicted"/>
<dbReference type="KEGG" id="tng:GSTEN00016028G001"/>
<dbReference type="EMBL" id="CAAE01014555">
    <property type="protein sequence ID" value="CAF98359.1"/>
    <property type="molecule type" value="Genomic_DNA"/>
</dbReference>
<organism evidence="2">
    <name type="scientific">Tetraodon nigroviridis</name>
    <name type="common">Spotted green pufferfish</name>
    <name type="synonym">Chelonodon nigroviridis</name>
    <dbReference type="NCBI Taxonomy" id="99883"/>
    <lineage>
        <taxon>Eukaryota</taxon>
        <taxon>Metazoa</taxon>
        <taxon>Chordata</taxon>
        <taxon>Craniata</taxon>
        <taxon>Vertebrata</taxon>
        <taxon>Euteleostomi</taxon>
        <taxon>Actinopterygii</taxon>
        <taxon>Neopterygii</taxon>
        <taxon>Teleostei</taxon>
        <taxon>Neoteleostei</taxon>
        <taxon>Acanthomorphata</taxon>
        <taxon>Eupercaria</taxon>
        <taxon>Tetraodontiformes</taxon>
        <taxon>Tetradontoidea</taxon>
        <taxon>Tetraodontidae</taxon>
        <taxon>Tetraodon</taxon>
    </lineage>
</organism>
<feature type="compositionally biased region" description="Polar residues" evidence="1">
    <location>
        <begin position="21"/>
        <end position="40"/>
    </location>
</feature>
<comment type="caution">
    <text evidence="2">The sequence shown here is derived from an EMBL/GenBank/DDBJ whole genome shotgun (WGS) entry which is preliminary data.</text>
</comment>
<dbReference type="AlphaFoldDB" id="Q4SLX3"/>
<accession>Q4SLX3</accession>
<evidence type="ECO:0000256" key="1">
    <source>
        <dbReference type="SAM" id="MobiDB-lite"/>
    </source>
</evidence>
<reference evidence="2" key="2">
    <citation type="submission" date="2004-02" db="EMBL/GenBank/DDBJ databases">
        <authorList>
            <consortium name="Genoscope"/>
            <consortium name="Whitehead Institute Centre for Genome Research"/>
        </authorList>
    </citation>
    <scope>NUCLEOTIDE SEQUENCE</scope>
</reference>
<feature type="region of interest" description="Disordered" evidence="1">
    <location>
        <begin position="1"/>
        <end position="40"/>
    </location>
</feature>
<name>Q4SLX3_TETNG</name>
<protein>
    <submittedName>
        <fullName evidence="2">(spotted green pufferfish) hypothetical protein</fullName>
    </submittedName>
</protein>
<sequence>MTNGLALQWSPDQSSTRRPEASVTSWQATSESLSQETHCL</sequence>
<evidence type="ECO:0000313" key="2">
    <source>
        <dbReference type="EMBL" id="CAF98359.1"/>
    </source>
</evidence>